<dbReference type="PANTHER" id="PTHR47966:SF74">
    <property type="entry name" value="AGR407CP"/>
    <property type="match status" value="1"/>
</dbReference>
<dbReference type="EMBL" id="KQ087205">
    <property type="protein sequence ID" value="KLT42456.1"/>
    <property type="molecule type" value="Genomic_DNA"/>
</dbReference>
<feature type="compositionally biased region" description="Polar residues" evidence="2">
    <location>
        <begin position="57"/>
        <end position="70"/>
    </location>
</feature>
<dbReference type="GO" id="GO:0004190">
    <property type="term" value="F:aspartic-type endopeptidase activity"/>
    <property type="evidence" value="ECO:0007669"/>
    <property type="project" value="InterPro"/>
</dbReference>
<feature type="chain" id="PRO_5005245534" evidence="3">
    <location>
        <begin position="17"/>
        <end position="626"/>
    </location>
</feature>
<comment type="similarity">
    <text evidence="1">Belongs to the peptidase A1 family.</text>
</comment>
<gene>
    <name evidence="5" type="ORF">CC85DRAFT_328196</name>
</gene>
<dbReference type="Proteomes" id="UP000053611">
    <property type="component" value="Unassembled WGS sequence"/>
</dbReference>
<protein>
    <submittedName>
        <fullName evidence="5">Acid protease</fullName>
    </submittedName>
</protein>
<dbReference type="Gene3D" id="2.40.70.10">
    <property type="entry name" value="Acid Proteases"/>
    <property type="match status" value="2"/>
</dbReference>
<dbReference type="PANTHER" id="PTHR47966">
    <property type="entry name" value="BETA-SITE APP-CLEAVING ENZYME, ISOFORM A-RELATED"/>
    <property type="match status" value="1"/>
</dbReference>
<dbReference type="PROSITE" id="PS51767">
    <property type="entry name" value="PEPTIDASE_A1"/>
    <property type="match status" value="1"/>
</dbReference>
<evidence type="ECO:0000256" key="2">
    <source>
        <dbReference type="SAM" id="MobiDB-lite"/>
    </source>
</evidence>
<dbReference type="AlphaFoldDB" id="A0A0J0XMY1"/>
<keyword evidence="5" id="KW-0378">Hydrolase</keyword>
<feature type="compositionally biased region" description="Low complexity" evidence="2">
    <location>
        <begin position="37"/>
        <end position="56"/>
    </location>
</feature>
<dbReference type="RefSeq" id="XP_018278947.1">
    <property type="nucleotide sequence ID" value="XM_018426665.1"/>
</dbReference>
<accession>A0A0J0XMY1</accession>
<keyword evidence="6" id="KW-1185">Reference proteome</keyword>
<dbReference type="GeneID" id="28987268"/>
<proteinExistence type="inferred from homology"/>
<evidence type="ECO:0000259" key="4">
    <source>
        <dbReference type="PROSITE" id="PS51767"/>
    </source>
</evidence>
<feature type="signal peptide" evidence="3">
    <location>
        <begin position="1"/>
        <end position="16"/>
    </location>
</feature>
<feature type="region of interest" description="Disordered" evidence="2">
    <location>
        <begin position="154"/>
        <end position="237"/>
    </location>
</feature>
<feature type="domain" description="Peptidase A1" evidence="4">
    <location>
        <begin position="89"/>
        <end position="557"/>
    </location>
</feature>
<evidence type="ECO:0000256" key="3">
    <source>
        <dbReference type="SAM" id="SignalP"/>
    </source>
</evidence>
<keyword evidence="5" id="KW-0645">Protease</keyword>
<organism evidence="5 6">
    <name type="scientific">Cutaneotrichosporon oleaginosum</name>
    <dbReference type="NCBI Taxonomy" id="879819"/>
    <lineage>
        <taxon>Eukaryota</taxon>
        <taxon>Fungi</taxon>
        <taxon>Dikarya</taxon>
        <taxon>Basidiomycota</taxon>
        <taxon>Agaricomycotina</taxon>
        <taxon>Tremellomycetes</taxon>
        <taxon>Trichosporonales</taxon>
        <taxon>Trichosporonaceae</taxon>
        <taxon>Cutaneotrichosporon</taxon>
    </lineage>
</organism>
<dbReference type="SUPFAM" id="SSF50630">
    <property type="entry name" value="Acid proteases"/>
    <property type="match status" value="1"/>
</dbReference>
<dbReference type="InterPro" id="IPR033121">
    <property type="entry name" value="PEPTIDASE_A1"/>
</dbReference>
<dbReference type="InterPro" id="IPR021109">
    <property type="entry name" value="Peptidase_aspartic_dom_sf"/>
</dbReference>
<evidence type="ECO:0000313" key="6">
    <source>
        <dbReference type="Proteomes" id="UP000053611"/>
    </source>
</evidence>
<sequence length="626" mass="64742">MRFTIPLFLLFGRAVAEPLLYGIHAIRAEQQEEAAQAQSQVEAVSTSADNATATSAPSVNGTAPQPGNETASTAEIGHEVLILLADGSLALNISVGTPPQHILVSLSLDEVPSDLRLTTNAPAPGPPANVSQLFAPADEVLGSAARVHDDEAVFGNPKAGADEPGAGINNPSSEVVEGREDAQNVKDTPSARNHEAGSQSLDGAAVDANEDAPTDIDSDKSPEETSEATTAASTPNTEVIKASENVFDTTNGVVVADQDLFHPSESTTFQTENRTYGNLLNNGTIAADTVTIGTVSLIQQPFMLQSASDAAGRLSLGIRGDSASLGSIPLYRALETHWPSPTVGLFVAPLNNATPPVQNAGELTLGGLNPALYKGEMMYMDVLRQHWALPFTYLGMGFKPVMVNGTYTVDTHEYNAAEGVAPRRRSLDETPVAALWLGTGSLLHPELSDALLAGVPGTSRITTGTGTRYTVPCETNATLTFTVGGYNFSLPPANWIYNVPGVEGACAAYFKAIQQSDRDRYGFTNDTLVVFGLNALSTVYTAFHVGNGTGVPQLGFAALSDAARGVVPGSSPDVPIPGASEAPTVTGTGAGVNASVPAVTAPATASRAVANIGAMLFAAGLVLVVL</sequence>
<dbReference type="OrthoDB" id="660550at2759"/>
<evidence type="ECO:0000256" key="1">
    <source>
        <dbReference type="ARBA" id="ARBA00007447"/>
    </source>
</evidence>
<feature type="compositionally biased region" description="Polar residues" evidence="2">
    <location>
        <begin position="185"/>
        <end position="201"/>
    </location>
</feature>
<keyword evidence="3" id="KW-0732">Signal</keyword>
<evidence type="ECO:0000313" key="5">
    <source>
        <dbReference type="EMBL" id="KLT42456.1"/>
    </source>
</evidence>
<dbReference type="GO" id="GO:0006508">
    <property type="term" value="P:proteolysis"/>
    <property type="evidence" value="ECO:0007669"/>
    <property type="project" value="UniProtKB-KW"/>
</dbReference>
<reference evidence="5 6" key="1">
    <citation type="submission" date="2015-03" db="EMBL/GenBank/DDBJ databases">
        <title>Genomics and transcriptomics of the oil-accumulating basidiomycete yeast T. oleaginosus allow insights into substrate utilization and the diverse evolutionary trajectories of mating systems in fungi.</title>
        <authorList>
            <consortium name="DOE Joint Genome Institute"/>
            <person name="Kourist R."/>
            <person name="Kracht O."/>
            <person name="Bracharz F."/>
            <person name="Lipzen A."/>
            <person name="Nolan M."/>
            <person name="Ohm R."/>
            <person name="Grigoriev I."/>
            <person name="Sun S."/>
            <person name="Heitman J."/>
            <person name="Bruck T."/>
            <person name="Nowrousian M."/>
        </authorList>
    </citation>
    <scope>NUCLEOTIDE SEQUENCE [LARGE SCALE GENOMIC DNA]</scope>
    <source>
        <strain evidence="5 6">IBC0246</strain>
    </source>
</reference>
<dbReference type="InterPro" id="IPR001461">
    <property type="entry name" value="Aspartic_peptidase_A1"/>
</dbReference>
<name>A0A0J0XMY1_9TREE</name>
<dbReference type="Pfam" id="PF00026">
    <property type="entry name" value="Asp"/>
    <property type="match status" value="1"/>
</dbReference>
<feature type="region of interest" description="Disordered" evidence="2">
    <location>
        <begin position="37"/>
        <end position="70"/>
    </location>
</feature>